<keyword evidence="3 4" id="KW-0063">Aspartyl esterase</keyword>
<dbReference type="GO" id="GO:0045490">
    <property type="term" value="P:pectin catabolic process"/>
    <property type="evidence" value="ECO:0007669"/>
    <property type="project" value="UniProtKB-UniRule"/>
</dbReference>
<dbReference type="PANTHER" id="PTHR31321:SF57">
    <property type="entry name" value="PECTINESTERASE 53-RELATED"/>
    <property type="match status" value="1"/>
</dbReference>
<dbReference type="PROSITE" id="PS00800">
    <property type="entry name" value="PECTINESTERASE_1"/>
    <property type="match status" value="1"/>
</dbReference>
<evidence type="ECO:0000256" key="4">
    <source>
        <dbReference type="RuleBase" id="RU000589"/>
    </source>
</evidence>
<name>A0A9E2NKE2_9FIRM</name>
<evidence type="ECO:0000313" key="7">
    <source>
        <dbReference type="Proteomes" id="UP000824229"/>
    </source>
</evidence>
<evidence type="ECO:0000259" key="5">
    <source>
        <dbReference type="Pfam" id="PF01095"/>
    </source>
</evidence>
<feature type="domain" description="Pectinesterase catalytic" evidence="5">
    <location>
        <begin position="2"/>
        <end position="138"/>
    </location>
</feature>
<protein>
    <recommendedName>
        <fullName evidence="4">Pectinesterase</fullName>
        <ecNumber evidence="4">3.1.1.11</ecNumber>
    </recommendedName>
</protein>
<comment type="pathway">
    <text evidence="4">Glycan metabolism; pectin degradation; 2-dehydro-3-deoxy-D-gluconate from pectin: step 1/5.</text>
</comment>
<evidence type="ECO:0000256" key="2">
    <source>
        <dbReference type="ARBA" id="ARBA00022801"/>
    </source>
</evidence>
<dbReference type="EMBL" id="JAHLFQ010000084">
    <property type="protein sequence ID" value="MBU3803912.1"/>
    <property type="molecule type" value="Genomic_DNA"/>
</dbReference>
<dbReference type="InterPro" id="IPR018040">
    <property type="entry name" value="Pectinesterase_Tyr_AS"/>
</dbReference>
<comment type="similarity">
    <text evidence="1">Belongs to the pectinesterase family.</text>
</comment>
<dbReference type="Pfam" id="PF01095">
    <property type="entry name" value="Pectinesterase"/>
    <property type="match status" value="2"/>
</dbReference>
<feature type="domain" description="Pectinesterase catalytic" evidence="5">
    <location>
        <begin position="163"/>
        <end position="314"/>
    </location>
</feature>
<dbReference type="InterPro" id="IPR011050">
    <property type="entry name" value="Pectin_lyase_fold/virulence"/>
</dbReference>
<dbReference type="EC" id="3.1.1.11" evidence="4"/>
<dbReference type="Proteomes" id="UP000824229">
    <property type="component" value="Unassembled WGS sequence"/>
</dbReference>
<dbReference type="InterPro" id="IPR000070">
    <property type="entry name" value="Pectinesterase_cat"/>
</dbReference>
<organism evidence="6 7">
    <name type="scientific">Candidatus Cellulosilyticum pullistercoris</name>
    <dbReference type="NCBI Taxonomy" id="2838521"/>
    <lineage>
        <taxon>Bacteria</taxon>
        <taxon>Bacillati</taxon>
        <taxon>Bacillota</taxon>
        <taxon>Clostridia</taxon>
        <taxon>Lachnospirales</taxon>
        <taxon>Cellulosilyticaceae</taxon>
        <taxon>Cellulosilyticum</taxon>
    </lineage>
</organism>
<evidence type="ECO:0000313" key="6">
    <source>
        <dbReference type="EMBL" id="MBU3803912.1"/>
    </source>
</evidence>
<gene>
    <name evidence="6" type="ORF">H9872_04050</name>
</gene>
<accession>A0A9E2NKE2</accession>
<sequence>MIVAHDGSGDFKTIQAAIDSIPKENTSPITIHIKPGVYKEKLHLEVPFITLKGEDPVSTIITYNDYAEKYLPNGEQYGTFRSYTAFIGAHDSTFENLTFENSSGFGSVVGQALAVYADADRIFFKNCRLLGHQDTLFTGPLPPAPIKPGSFKGPRENDARINGRQYYENCYIEGEVDFIFGSATAFFYNCEIFSHNRNEAVNGYVTAPSTPEGQKYGYVFEKCRLTSNCPPETVYLGRPWRNFAKTVFIHCDIAAHIKAEGWHNWNKEEANTQSFFAEYQNTGVGADLSKRVDFSHVLTDNEASNYTRYAVLSGDDDWTPWQ</sequence>
<comment type="caution">
    <text evidence="6">The sequence shown here is derived from an EMBL/GenBank/DDBJ whole genome shotgun (WGS) entry which is preliminary data.</text>
</comment>
<reference evidence="6" key="2">
    <citation type="submission" date="2021-04" db="EMBL/GenBank/DDBJ databases">
        <authorList>
            <person name="Gilroy R."/>
        </authorList>
    </citation>
    <scope>NUCLEOTIDE SEQUENCE</scope>
    <source>
        <strain evidence="6">B5-657</strain>
    </source>
</reference>
<dbReference type="InterPro" id="IPR012334">
    <property type="entry name" value="Pectin_lyas_fold"/>
</dbReference>
<dbReference type="Gene3D" id="2.160.20.10">
    <property type="entry name" value="Single-stranded right-handed beta-helix, Pectin lyase-like"/>
    <property type="match status" value="1"/>
</dbReference>
<proteinExistence type="inferred from homology"/>
<evidence type="ECO:0000256" key="1">
    <source>
        <dbReference type="ARBA" id="ARBA00008891"/>
    </source>
</evidence>
<dbReference type="GO" id="GO:0009279">
    <property type="term" value="C:cell outer membrane"/>
    <property type="evidence" value="ECO:0007669"/>
    <property type="project" value="TreeGrafter"/>
</dbReference>
<reference evidence="6" key="1">
    <citation type="journal article" date="2021" name="PeerJ">
        <title>Extensive microbial diversity within the chicken gut microbiome revealed by metagenomics and culture.</title>
        <authorList>
            <person name="Gilroy R."/>
            <person name="Ravi A."/>
            <person name="Getino M."/>
            <person name="Pursley I."/>
            <person name="Horton D.L."/>
            <person name="Alikhan N.F."/>
            <person name="Baker D."/>
            <person name="Gharbi K."/>
            <person name="Hall N."/>
            <person name="Watson M."/>
            <person name="Adriaenssens E.M."/>
            <person name="Foster-Nyarko E."/>
            <person name="Jarju S."/>
            <person name="Secka A."/>
            <person name="Antonio M."/>
            <person name="Oren A."/>
            <person name="Chaudhuri R.R."/>
            <person name="La Ragione R."/>
            <person name="Hildebrand F."/>
            <person name="Pallen M.J."/>
        </authorList>
    </citation>
    <scope>NUCLEOTIDE SEQUENCE</scope>
    <source>
        <strain evidence="6">B5-657</strain>
    </source>
</reference>
<dbReference type="GO" id="GO:0042545">
    <property type="term" value="P:cell wall modification"/>
    <property type="evidence" value="ECO:0007669"/>
    <property type="project" value="UniProtKB-UniRule"/>
</dbReference>
<dbReference type="GO" id="GO:0030599">
    <property type="term" value="F:pectinesterase activity"/>
    <property type="evidence" value="ECO:0007669"/>
    <property type="project" value="UniProtKB-UniRule"/>
</dbReference>
<keyword evidence="2 4" id="KW-0378">Hydrolase</keyword>
<evidence type="ECO:0000256" key="3">
    <source>
        <dbReference type="ARBA" id="ARBA00023085"/>
    </source>
</evidence>
<comment type="catalytic activity">
    <reaction evidence="4">
        <text>[(1-&gt;4)-alpha-D-galacturonosyl methyl ester](n) + n H2O = [(1-&gt;4)-alpha-D-galacturonosyl](n) + n methanol + n H(+)</text>
        <dbReference type="Rhea" id="RHEA:22380"/>
        <dbReference type="Rhea" id="RHEA-COMP:14570"/>
        <dbReference type="Rhea" id="RHEA-COMP:14573"/>
        <dbReference type="ChEBI" id="CHEBI:15377"/>
        <dbReference type="ChEBI" id="CHEBI:15378"/>
        <dbReference type="ChEBI" id="CHEBI:17790"/>
        <dbReference type="ChEBI" id="CHEBI:140522"/>
        <dbReference type="ChEBI" id="CHEBI:140523"/>
        <dbReference type="EC" id="3.1.1.11"/>
    </reaction>
</comment>
<dbReference type="AlphaFoldDB" id="A0A9E2NKE2"/>
<dbReference type="PANTHER" id="PTHR31321">
    <property type="entry name" value="ACYL-COA THIOESTER HYDROLASE YBHC-RELATED"/>
    <property type="match status" value="1"/>
</dbReference>
<dbReference type="SUPFAM" id="SSF51126">
    <property type="entry name" value="Pectin lyase-like"/>
    <property type="match status" value="1"/>
</dbReference>